<dbReference type="EC" id="1.-.-.-" evidence="5"/>
<keyword evidence="4 5" id="KW-0560">Oxidoreductase</keyword>
<dbReference type="SUPFAM" id="SSF51905">
    <property type="entry name" value="FAD/NAD(P)-binding domain"/>
    <property type="match status" value="1"/>
</dbReference>
<protein>
    <recommendedName>
        <fullName evidence="5">Flavin-containing monooxygenase</fullName>
        <ecNumber evidence="5">1.-.-.-</ecNumber>
    </recommendedName>
</protein>
<reference evidence="6 7" key="1">
    <citation type="journal article" date="2023" name="Plants (Basel)">
        <title>Bridging the Gap: Combining Genomics and Transcriptomics Approaches to Understand Stylosanthes scabra, an Orphan Legume from the Brazilian Caatinga.</title>
        <authorList>
            <person name="Ferreira-Neto J.R.C."/>
            <person name="da Silva M.D."/>
            <person name="Binneck E."/>
            <person name="de Melo N.F."/>
            <person name="da Silva R.H."/>
            <person name="de Melo A.L.T.M."/>
            <person name="Pandolfi V."/>
            <person name="Bustamante F.O."/>
            <person name="Brasileiro-Vidal A.C."/>
            <person name="Benko-Iseppon A.M."/>
        </authorList>
    </citation>
    <scope>NUCLEOTIDE SEQUENCE [LARGE SCALE GENOMIC DNA]</scope>
    <source>
        <tissue evidence="6">Leaves</tissue>
    </source>
</reference>
<keyword evidence="3 5" id="KW-0274">FAD</keyword>
<name>A0ABU6ZD57_9FABA</name>
<dbReference type="InterPro" id="IPR020946">
    <property type="entry name" value="Flavin_mOase-like"/>
</dbReference>
<evidence type="ECO:0000256" key="3">
    <source>
        <dbReference type="ARBA" id="ARBA00022827"/>
    </source>
</evidence>
<evidence type="ECO:0000256" key="2">
    <source>
        <dbReference type="ARBA" id="ARBA00022630"/>
    </source>
</evidence>
<accession>A0ABU6ZD57</accession>
<gene>
    <name evidence="6" type="ORF">PIB30_039903</name>
</gene>
<sequence length="171" mass="19580">MEKRVAIIGAGISGLLACKYTLEKGFNPIVFESEEGVGGLWRHTTEFTKLQSTISTYQFSDFPWHSSVKVEESPNSQQMLHYLNSYAQHFSLFPYIKFNSKVMDVDYVGESSEEIIETWESWGGNGRPFSSKGTWHIGVQHTKNFSVEVLYCEPYCAHVQIKDNTRLIPNR</sequence>
<dbReference type="EMBL" id="JASCZI010272073">
    <property type="protein sequence ID" value="MED6219882.1"/>
    <property type="molecule type" value="Genomic_DNA"/>
</dbReference>
<dbReference type="PROSITE" id="PS51257">
    <property type="entry name" value="PROKAR_LIPOPROTEIN"/>
    <property type="match status" value="1"/>
</dbReference>
<keyword evidence="5" id="KW-0503">Monooxygenase</keyword>
<comment type="cofactor">
    <cofactor evidence="5">
        <name>FAD</name>
        <dbReference type="ChEBI" id="CHEBI:57692"/>
    </cofactor>
</comment>
<comment type="similarity">
    <text evidence="1 5">Belongs to the FMO family.</text>
</comment>
<evidence type="ECO:0000256" key="5">
    <source>
        <dbReference type="RuleBase" id="RU361177"/>
    </source>
</evidence>
<dbReference type="InterPro" id="IPR036188">
    <property type="entry name" value="FAD/NAD-bd_sf"/>
</dbReference>
<dbReference type="Gene3D" id="3.50.50.60">
    <property type="entry name" value="FAD/NAD(P)-binding domain"/>
    <property type="match status" value="1"/>
</dbReference>
<dbReference type="Pfam" id="PF00743">
    <property type="entry name" value="FMO-like"/>
    <property type="match status" value="1"/>
</dbReference>
<evidence type="ECO:0000313" key="7">
    <source>
        <dbReference type="Proteomes" id="UP001341840"/>
    </source>
</evidence>
<evidence type="ECO:0000313" key="6">
    <source>
        <dbReference type="EMBL" id="MED6219882.1"/>
    </source>
</evidence>
<comment type="caution">
    <text evidence="6">The sequence shown here is derived from an EMBL/GenBank/DDBJ whole genome shotgun (WGS) entry which is preliminary data.</text>
</comment>
<dbReference type="InterPro" id="IPR050346">
    <property type="entry name" value="FMO-like"/>
</dbReference>
<proteinExistence type="inferred from homology"/>
<keyword evidence="7" id="KW-1185">Reference proteome</keyword>
<dbReference type="Proteomes" id="UP001341840">
    <property type="component" value="Unassembled WGS sequence"/>
</dbReference>
<organism evidence="6 7">
    <name type="scientific">Stylosanthes scabra</name>
    <dbReference type="NCBI Taxonomy" id="79078"/>
    <lineage>
        <taxon>Eukaryota</taxon>
        <taxon>Viridiplantae</taxon>
        <taxon>Streptophyta</taxon>
        <taxon>Embryophyta</taxon>
        <taxon>Tracheophyta</taxon>
        <taxon>Spermatophyta</taxon>
        <taxon>Magnoliopsida</taxon>
        <taxon>eudicotyledons</taxon>
        <taxon>Gunneridae</taxon>
        <taxon>Pentapetalae</taxon>
        <taxon>rosids</taxon>
        <taxon>fabids</taxon>
        <taxon>Fabales</taxon>
        <taxon>Fabaceae</taxon>
        <taxon>Papilionoideae</taxon>
        <taxon>50 kb inversion clade</taxon>
        <taxon>dalbergioids sensu lato</taxon>
        <taxon>Dalbergieae</taxon>
        <taxon>Pterocarpus clade</taxon>
        <taxon>Stylosanthes</taxon>
    </lineage>
</organism>
<evidence type="ECO:0000256" key="1">
    <source>
        <dbReference type="ARBA" id="ARBA00009183"/>
    </source>
</evidence>
<evidence type="ECO:0000256" key="4">
    <source>
        <dbReference type="ARBA" id="ARBA00023002"/>
    </source>
</evidence>
<dbReference type="PANTHER" id="PTHR23023">
    <property type="entry name" value="DIMETHYLANILINE MONOOXYGENASE"/>
    <property type="match status" value="1"/>
</dbReference>
<keyword evidence="2 5" id="KW-0285">Flavoprotein</keyword>